<evidence type="ECO:0000259" key="5">
    <source>
        <dbReference type="Pfam" id="PF04500"/>
    </source>
</evidence>
<keyword evidence="1" id="KW-0479">Metal-binding</keyword>
<dbReference type="STRING" id="282301.A0A267EPN1"/>
<reference evidence="6 7" key="1">
    <citation type="submission" date="2017-06" db="EMBL/GenBank/DDBJ databases">
        <title>A platform for efficient transgenesis in Macrostomum lignano, a flatworm model organism for stem cell research.</title>
        <authorList>
            <person name="Berezikov E."/>
        </authorList>
    </citation>
    <scope>NUCLEOTIDE SEQUENCE [LARGE SCALE GENOMIC DNA]</scope>
    <source>
        <strain evidence="6">DV1</strain>
        <tissue evidence="6">Whole organism</tissue>
    </source>
</reference>
<accession>A0A267EPN1</accession>
<dbReference type="GO" id="GO:0008270">
    <property type="term" value="F:zinc ion binding"/>
    <property type="evidence" value="ECO:0007669"/>
    <property type="project" value="UniProtKB-KW"/>
</dbReference>
<evidence type="ECO:0000313" key="6">
    <source>
        <dbReference type="EMBL" id="PAA63500.1"/>
    </source>
</evidence>
<evidence type="ECO:0000256" key="1">
    <source>
        <dbReference type="ARBA" id="ARBA00022723"/>
    </source>
</evidence>
<feature type="compositionally biased region" description="Basic and acidic residues" evidence="4">
    <location>
        <begin position="40"/>
        <end position="53"/>
    </location>
</feature>
<keyword evidence="7" id="KW-1185">Reference proteome</keyword>
<protein>
    <recommendedName>
        <fullName evidence="5">FLYWCH-type domain-containing protein</fullName>
    </recommendedName>
</protein>
<sequence length="606" mass="65774">MSDTEESICVDQVNAAAEAPTLAEFNKNSSSGPMPMDLKVLPDDSKLRLRTESEPGQGDDNDGEGEIHNKKHDDRADEGADGDIDDEDDGPSHYRRLDGAVDNNAALADEDKSTSSPCSVPDSAVGCRDRDLHSLEIERACMESQGEVNVKWDITRKNKTSIVINGYKMTESRAGKDGRIFWRCSKRFCSATAISLGQRLLSVRQVDEARFHNHPPTGREEFFRGDFSTPGTSTSVTVKWPVLRASSARGSATAQIPKSASKAAAASGGPDELQYADGMVQASQADEALPAAAAAAASMAAATAAMLPSSQAQTVSSLLAAAGASQLHLGQQQQQHYQQQQLQQHLYNSAKRMRHGSIESGGSSTGTSEAALSDPLCASQQRQQLGQLRAASGGLVPSSAAAAADVHKSFLSLASSLGLPYSGLFPNSLPTEPIAPHQQHQQQLHRLQHQHQHQQHQQQLHRLQHQHQHQQQQQHSYQPNGSNMQTIKSYHSIFNPPQPMPMLHQSPRHHQQPLPPPQPPAEATASPLKEALSQVDNFQLQRQLRRLDGYFRSGIVALTDTLTGHQGAAAAANDADFVAWERDSMTRLFAYMDGLERVQKLASDLP</sequence>
<feature type="compositionally biased region" description="Acidic residues" evidence="4">
    <location>
        <begin position="79"/>
        <end position="89"/>
    </location>
</feature>
<dbReference type="InterPro" id="IPR007588">
    <property type="entry name" value="Znf_FLYWCH"/>
</dbReference>
<comment type="caution">
    <text evidence="6">The sequence shown here is derived from an EMBL/GenBank/DDBJ whole genome shotgun (WGS) entry which is preliminary data.</text>
</comment>
<feature type="region of interest" description="Disordered" evidence="4">
    <location>
        <begin position="24"/>
        <end position="97"/>
    </location>
</feature>
<dbReference type="EMBL" id="NIVC01001837">
    <property type="protein sequence ID" value="PAA63500.1"/>
    <property type="molecule type" value="Genomic_DNA"/>
</dbReference>
<dbReference type="Gene3D" id="2.20.25.240">
    <property type="match status" value="1"/>
</dbReference>
<dbReference type="Pfam" id="PF04500">
    <property type="entry name" value="FLYWCH"/>
    <property type="match status" value="1"/>
</dbReference>
<evidence type="ECO:0000256" key="4">
    <source>
        <dbReference type="SAM" id="MobiDB-lite"/>
    </source>
</evidence>
<keyword evidence="3" id="KW-0862">Zinc</keyword>
<evidence type="ECO:0000256" key="2">
    <source>
        <dbReference type="ARBA" id="ARBA00022771"/>
    </source>
</evidence>
<feature type="region of interest" description="Disordered" evidence="4">
    <location>
        <begin position="430"/>
        <end position="527"/>
    </location>
</feature>
<feature type="compositionally biased region" description="Basic and acidic residues" evidence="4">
    <location>
        <begin position="65"/>
        <end position="78"/>
    </location>
</feature>
<proteinExistence type="predicted"/>
<keyword evidence="2" id="KW-0863">Zinc-finger</keyword>
<dbReference type="AlphaFoldDB" id="A0A267EPN1"/>
<dbReference type="Proteomes" id="UP000215902">
    <property type="component" value="Unassembled WGS sequence"/>
</dbReference>
<evidence type="ECO:0000256" key="3">
    <source>
        <dbReference type="ARBA" id="ARBA00022833"/>
    </source>
</evidence>
<name>A0A267EPN1_9PLAT</name>
<feature type="domain" description="FLYWCH-type" evidence="5">
    <location>
        <begin position="155"/>
        <end position="205"/>
    </location>
</feature>
<gene>
    <name evidence="6" type="ORF">BOX15_Mlig030711g1</name>
</gene>
<dbReference type="OrthoDB" id="6159439at2759"/>
<evidence type="ECO:0000313" key="7">
    <source>
        <dbReference type="Proteomes" id="UP000215902"/>
    </source>
</evidence>
<feature type="compositionally biased region" description="Polar residues" evidence="4">
    <location>
        <begin position="476"/>
        <end position="489"/>
    </location>
</feature>
<organism evidence="6 7">
    <name type="scientific">Macrostomum lignano</name>
    <dbReference type="NCBI Taxonomy" id="282301"/>
    <lineage>
        <taxon>Eukaryota</taxon>
        <taxon>Metazoa</taxon>
        <taxon>Spiralia</taxon>
        <taxon>Lophotrochozoa</taxon>
        <taxon>Platyhelminthes</taxon>
        <taxon>Rhabditophora</taxon>
        <taxon>Macrostomorpha</taxon>
        <taxon>Macrostomida</taxon>
        <taxon>Macrostomidae</taxon>
        <taxon>Macrostomum</taxon>
    </lineage>
</organism>